<dbReference type="Gene3D" id="1.10.260.40">
    <property type="entry name" value="lambda repressor-like DNA-binding domains"/>
    <property type="match status" value="1"/>
</dbReference>
<dbReference type="GO" id="GO:0003677">
    <property type="term" value="F:DNA binding"/>
    <property type="evidence" value="ECO:0007669"/>
    <property type="project" value="InterPro"/>
</dbReference>
<sequence length="85" mass="9896">MIKNSVHESKLRLGDYMYGSIGMNLKMIRLKKRQTQKHVAESTGLSFRTISCYERNINIPKRSNLEKLAEFYGVSVEEISEKIKE</sequence>
<dbReference type="SUPFAM" id="SSF47413">
    <property type="entry name" value="lambda repressor-like DNA-binding domains"/>
    <property type="match status" value="1"/>
</dbReference>
<organism evidence="2 3">
    <name type="scientific">Cytobacillus firmus</name>
    <name type="common">Bacillus firmus</name>
    <dbReference type="NCBI Taxonomy" id="1399"/>
    <lineage>
        <taxon>Bacteria</taxon>
        <taxon>Bacillati</taxon>
        <taxon>Bacillota</taxon>
        <taxon>Bacilli</taxon>
        <taxon>Bacillales</taxon>
        <taxon>Bacillaceae</taxon>
        <taxon>Cytobacillus</taxon>
    </lineage>
</organism>
<protein>
    <submittedName>
        <fullName evidence="2">Helix-turn-helix protein</fullName>
    </submittedName>
</protein>
<proteinExistence type="predicted"/>
<dbReference type="InterPro" id="IPR001387">
    <property type="entry name" value="Cro/C1-type_HTH"/>
</dbReference>
<feature type="domain" description="HTH cro/C1-type" evidence="1">
    <location>
        <begin position="25"/>
        <end position="79"/>
    </location>
</feature>
<gene>
    <name evidence="2" type="ORF">DFO70_1485</name>
</gene>
<dbReference type="Proteomes" id="UP000252731">
    <property type="component" value="Unassembled WGS sequence"/>
</dbReference>
<evidence type="ECO:0000259" key="1">
    <source>
        <dbReference type="PROSITE" id="PS50943"/>
    </source>
</evidence>
<dbReference type="EMBL" id="QNSF01000048">
    <property type="protein sequence ID" value="RBP84942.1"/>
    <property type="molecule type" value="Genomic_DNA"/>
</dbReference>
<dbReference type="PROSITE" id="PS50943">
    <property type="entry name" value="HTH_CROC1"/>
    <property type="match status" value="1"/>
</dbReference>
<name>A0A366JDA9_CYTFI</name>
<accession>A0A366JDA9</accession>
<keyword evidence="3" id="KW-1185">Reference proteome</keyword>
<dbReference type="AlphaFoldDB" id="A0A366JDA9"/>
<dbReference type="RefSeq" id="WP_243856295.1">
    <property type="nucleotide sequence ID" value="NZ_QNSF01000048.1"/>
</dbReference>
<dbReference type="InterPro" id="IPR010982">
    <property type="entry name" value="Lambda_DNA-bd_dom_sf"/>
</dbReference>
<dbReference type="SMART" id="SM00530">
    <property type="entry name" value="HTH_XRE"/>
    <property type="match status" value="1"/>
</dbReference>
<comment type="caution">
    <text evidence="2">The sequence shown here is derived from an EMBL/GenBank/DDBJ whole genome shotgun (WGS) entry which is preliminary data.</text>
</comment>
<evidence type="ECO:0000313" key="3">
    <source>
        <dbReference type="Proteomes" id="UP000252731"/>
    </source>
</evidence>
<reference evidence="2 3" key="1">
    <citation type="submission" date="2018-06" db="EMBL/GenBank/DDBJ databases">
        <title>Freshwater and sediment microbial communities from various areas in North America, analyzing microbe dynamics in response to fracking.</title>
        <authorList>
            <person name="Lamendella R."/>
        </authorList>
    </citation>
    <scope>NUCLEOTIDE SEQUENCE [LARGE SCALE GENOMIC DNA]</scope>
    <source>
        <strain evidence="2 3">14_TX</strain>
    </source>
</reference>
<dbReference type="Pfam" id="PF01381">
    <property type="entry name" value="HTH_3"/>
    <property type="match status" value="1"/>
</dbReference>
<dbReference type="CDD" id="cd00093">
    <property type="entry name" value="HTH_XRE"/>
    <property type="match status" value="1"/>
</dbReference>
<evidence type="ECO:0000313" key="2">
    <source>
        <dbReference type="EMBL" id="RBP84942.1"/>
    </source>
</evidence>